<dbReference type="PROSITE" id="PS51030">
    <property type="entry name" value="NUCLEAR_REC_DBD_2"/>
    <property type="match status" value="1"/>
</dbReference>
<evidence type="ECO:0000256" key="4">
    <source>
        <dbReference type="ARBA" id="ARBA00007856"/>
    </source>
</evidence>
<dbReference type="SMART" id="SM00430">
    <property type="entry name" value="HOLI"/>
    <property type="match status" value="1"/>
</dbReference>
<evidence type="ECO:0000256" key="2">
    <source>
        <dbReference type="ARBA" id="ARBA00004434"/>
    </source>
</evidence>
<evidence type="ECO:0000256" key="17">
    <source>
        <dbReference type="ARBA" id="ARBA00023136"/>
    </source>
</evidence>
<evidence type="ECO:0000256" key="20">
    <source>
        <dbReference type="ARBA" id="ARBA00023242"/>
    </source>
</evidence>
<feature type="compositionally biased region" description="Low complexity" evidence="27">
    <location>
        <begin position="267"/>
        <end position="287"/>
    </location>
</feature>
<dbReference type="FunFam" id="1.10.565.10:FF:000011">
    <property type="entry name" value="Nuclear receptor subfamily 5, group A, member 2"/>
    <property type="match status" value="1"/>
</dbReference>
<comment type="caution">
    <text evidence="30">The sequence shown here is derived from an EMBL/GenBank/DDBJ whole genome shotgun (WGS) entry which is preliminary data.</text>
</comment>
<evidence type="ECO:0000256" key="19">
    <source>
        <dbReference type="ARBA" id="ARBA00023170"/>
    </source>
</evidence>
<feature type="domain" description="Nuclear receptor" evidence="28">
    <location>
        <begin position="71"/>
        <end position="146"/>
    </location>
</feature>
<keyword evidence="11" id="KW-0862">Zinc</keyword>
<keyword evidence="8" id="KW-0479">Metal-binding</keyword>
<dbReference type="InterPro" id="IPR036322">
    <property type="entry name" value="WD40_repeat_dom_sf"/>
</dbReference>
<dbReference type="PROSITE" id="PS50082">
    <property type="entry name" value="WD_REPEATS_2"/>
    <property type="match status" value="2"/>
</dbReference>
<evidence type="ECO:0000256" key="26">
    <source>
        <dbReference type="PROSITE-ProRule" id="PRU00221"/>
    </source>
</evidence>
<dbReference type="InterPro" id="IPR040102">
    <property type="entry name" value="WDR41"/>
</dbReference>
<dbReference type="Gene3D" id="1.10.565.10">
    <property type="entry name" value="Retinoid X Receptor"/>
    <property type="match status" value="1"/>
</dbReference>
<dbReference type="GO" id="GO:0045275">
    <property type="term" value="C:respiratory chain complex III"/>
    <property type="evidence" value="ECO:0007669"/>
    <property type="project" value="InterPro"/>
</dbReference>
<dbReference type="InterPro" id="IPR001628">
    <property type="entry name" value="Znf_hrmn_rcpt"/>
</dbReference>
<dbReference type="PANTHER" id="PTHR22805:SF2">
    <property type="entry name" value="WD REPEAT-CONTAINING PROTEIN 41"/>
    <property type="match status" value="1"/>
</dbReference>
<evidence type="ECO:0000256" key="1">
    <source>
        <dbReference type="ARBA" id="ARBA00004123"/>
    </source>
</evidence>
<comment type="subunit">
    <text evidence="21">Component of the ubiquinol-cytochrome c oxidoreductase (cytochrome b-c1 complex, complex III, CIII), a multisubunit enzyme composed of 11 subunits. The complex is composed of 3 respiratory subunits cytochrome b, cytochrome c1 and Rieske protein UQCRFS1, 2 core protein subunits UQCRC1/QCR1 and UQCRC2/QCR2, and 6 low-molecular weight protein subunits UQCRH/QCR6, UQCRB/QCR7, UQCRQ/QCR8, UQCR10/QCR9, UQCR11/QCR10 and subunit 9, the cleavage product of Rieske protein UQCRFS1. The complex exists as an obligatory dimer and forms supercomplexes (SCs) in the inner mitochondrial membrane with NADH-ubiquinone oxidoreductase (complex I, CI) and cytochrome c oxidase (complex IV, CIV), resulting in different assemblies (supercomplex SCI(1)III(2)IV(1) and megacomplex MCI(2)III(2)IV(2)). Interacts with STMP1.</text>
</comment>
<dbReference type="InterPro" id="IPR008027">
    <property type="entry name" value="QCR9"/>
</dbReference>
<dbReference type="FunFam" id="3.30.50.10:FF:000006">
    <property type="entry name" value="Nuclear receptor subfamily 5 group A member"/>
    <property type="match status" value="1"/>
</dbReference>
<keyword evidence="10" id="KW-0999">Mitochondrion inner membrane</keyword>
<dbReference type="InterPro" id="IPR001723">
    <property type="entry name" value="Nuclear_hrmn_rcpt"/>
</dbReference>
<keyword evidence="7" id="KW-0812">Transmembrane</keyword>
<evidence type="ECO:0000256" key="22">
    <source>
        <dbReference type="ARBA" id="ARBA00068509"/>
    </source>
</evidence>
<evidence type="ECO:0000256" key="8">
    <source>
        <dbReference type="ARBA" id="ARBA00022723"/>
    </source>
</evidence>
<keyword evidence="26" id="KW-0853">WD repeat</keyword>
<dbReference type="CDD" id="cd07167">
    <property type="entry name" value="NR_DBD_Lrh-1_like"/>
    <property type="match status" value="1"/>
</dbReference>
<evidence type="ECO:0000313" key="30">
    <source>
        <dbReference type="EMBL" id="KAG7320953.1"/>
    </source>
</evidence>
<dbReference type="PRINTS" id="PR00047">
    <property type="entry name" value="STROIDFINGER"/>
</dbReference>
<dbReference type="FunFam" id="1.20.5.260:FF:000001">
    <property type="entry name" value="Cytochrome b-c1 complex subunit 9"/>
    <property type="match status" value="1"/>
</dbReference>
<dbReference type="GO" id="GO:0005743">
    <property type="term" value="C:mitochondrial inner membrane"/>
    <property type="evidence" value="ECO:0007669"/>
    <property type="project" value="UniProtKB-SubCell"/>
</dbReference>
<dbReference type="GO" id="GO:0043565">
    <property type="term" value="F:sequence-specific DNA binding"/>
    <property type="evidence" value="ECO:0007669"/>
    <property type="project" value="InterPro"/>
</dbReference>
<comment type="similarity">
    <text evidence="3">Belongs to the nuclear hormone receptor family. NR5 subfamily.</text>
</comment>
<keyword evidence="19" id="KW-0675">Receptor</keyword>
<dbReference type="InterPro" id="IPR000536">
    <property type="entry name" value="Nucl_hrmn_rcpt_lig-bd"/>
</dbReference>
<dbReference type="Pfam" id="PF05365">
    <property type="entry name" value="UCR_UQCRX_QCR9"/>
    <property type="match status" value="1"/>
</dbReference>
<keyword evidence="13" id="KW-1133">Transmembrane helix</keyword>
<dbReference type="GO" id="GO:0003700">
    <property type="term" value="F:DNA-binding transcription factor activity"/>
    <property type="evidence" value="ECO:0007669"/>
    <property type="project" value="InterPro"/>
</dbReference>
<keyword evidence="6" id="KW-0679">Respiratory chain</keyword>
<dbReference type="GO" id="GO:0006122">
    <property type="term" value="P:mitochondrial electron transport, ubiquinol to cytochrome c"/>
    <property type="evidence" value="ECO:0007669"/>
    <property type="project" value="InterPro"/>
</dbReference>
<keyword evidence="17" id="KW-0472">Membrane</keyword>
<dbReference type="SUPFAM" id="SSF81514">
    <property type="entry name" value="Subunit X (non-heme 7 kDa protein) of cytochrome bc1 complex (Ubiquinol-cytochrome c reductase)"/>
    <property type="match status" value="1"/>
</dbReference>
<evidence type="ECO:0000259" key="28">
    <source>
        <dbReference type="PROSITE" id="PS51030"/>
    </source>
</evidence>
<dbReference type="OrthoDB" id="273067at2759"/>
<evidence type="ECO:0000256" key="6">
    <source>
        <dbReference type="ARBA" id="ARBA00022660"/>
    </source>
</evidence>
<sequence length="910" mass="102347">MALVRNVYNLLFRRTSTFAITIMVGAVFFERVFDQGGDALFDNLNRGKLWKHIKHNYEKEEMDCIYGVDLEELCPVCGDNVSGYHYGLLTCESCKGFFKRTVQNNKRYTCAESQECKIDKTQRKRCPFCRFQKCLTVGMRLEAVRADRMRGGRNKFGPMYKRDRALKQQKKALNRESGLKMESMPPVMSPTQTDYALNSTLPNLPDISSNKNILLNMPSSTTSPEYEQGLYPTPGCMSLGSHSPLPSQYSYQSLPCRTIKSEFPDHYASSGSPGSTGGYTYTDQTQTMSSPTPHTGLDLPALVLEFVRCEQDELLVRSKISTHLTLLQQNQSSTEPLSTFGLMCHIADQTLFFIVEWARSCNFFKELKVGDQMKLLHNCWSELLVLDYISRQVHHDEQDSILLITGQKVDLTSLLTQAGATLGELVRGTQQLAQHLQELQLDCREIICLKYLILFNPGAGRLSTDVVKNLACFSENRYAALCIGEEQPKNCYTELQVLRGHFDIVRFLVQIDDFRFASAGDDGMVLVWNVETGERLLELRAHTQQITALTVYTCTRAEKTLTALITASSDRMMCLWDVDTGHRLRTVSSLPSSVKSVLVLDHLDVFLSGGNELCVWNKEFQLQCKTNHYRDSGITALVDLPKCCVAAAIDKEIVIFKLNLSEAETSILAVRHLTDHQDTIRMLIRVNDDLFASGSHIGEVILWDTLDWTIQAYERILWEEPDRESQSEIKMGLQKQSEASIQHLHSDGERVVAAVGSGLFVYNTRMKTVVAYRKFAHDSDVLFTKLLHNGQVMSCSEDGSVRIWELQELPLPAEPASSGFFGLFSTIGRSSKQGSVPSKKLLEVSGLCSLELVGDLIGHSGAVQMFLSFAKRGVVTCSADHLLIVWKDGERESHLRSLALFLKMEEKGCL</sequence>
<dbReference type="InterPro" id="IPR035500">
    <property type="entry name" value="NHR-like_dom_sf"/>
</dbReference>
<dbReference type="PROSITE" id="PS00031">
    <property type="entry name" value="NUCLEAR_REC_DBD_1"/>
    <property type="match status" value="1"/>
</dbReference>
<dbReference type="GO" id="GO:0010506">
    <property type="term" value="P:regulation of autophagy"/>
    <property type="evidence" value="ECO:0007669"/>
    <property type="project" value="InterPro"/>
</dbReference>
<comment type="similarity">
    <text evidence="4">Belongs to the UQCR10/QCR9 family.</text>
</comment>
<evidence type="ECO:0000256" key="27">
    <source>
        <dbReference type="SAM" id="MobiDB-lite"/>
    </source>
</evidence>
<keyword evidence="14" id="KW-0805">Transcription regulation</keyword>
<dbReference type="InterPro" id="IPR013088">
    <property type="entry name" value="Znf_NHR/GATA"/>
</dbReference>
<evidence type="ECO:0000256" key="11">
    <source>
        <dbReference type="ARBA" id="ARBA00022833"/>
    </source>
</evidence>
<dbReference type="PANTHER" id="PTHR22805">
    <property type="entry name" value="WDR41-RELATED"/>
    <property type="match status" value="1"/>
</dbReference>
<evidence type="ECO:0000256" key="15">
    <source>
        <dbReference type="ARBA" id="ARBA00023125"/>
    </source>
</evidence>
<evidence type="ECO:0000256" key="12">
    <source>
        <dbReference type="ARBA" id="ARBA00022982"/>
    </source>
</evidence>
<keyword evidence="9" id="KW-0863">Zinc-finger</keyword>
<proteinExistence type="inferred from homology"/>
<evidence type="ECO:0000256" key="7">
    <source>
        <dbReference type="ARBA" id="ARBA00022692"/>
    </source>
</evidence>
<evidence type="ECO:0000256" key="14">
    <source>
        <dbReference type="ARBA" id="ARBA00023015"/>
    </source>
</evidence>
<keyword evidence="18" id="KW-0804">Transcription</keyword>
<name>A0A9D3NGM6_9TELE</name>
<keyword evidence="15" id="KW-0238">DNA-binding</keyword>
<dbReference type="SUPFAM" id="SSF57716">
    <property type="entry name" value="Glucocorticoid receptor-like (DNA-binding domain)"/>
    <property type="match status" value="1"/>
</dbReference>
<dbReference type="SMART" id="SM00399">
    <property type="entry name" value="ZnF_C4"/>
    <property type="match status" value="1"/>
</dbReference>
<dbReference type="Gene3D" id="2.130.10.10">
    <property type="entry name" value="YVTN repeat-like/Quinoprotein amine dehydrogenase"/>
    <property type="match status" value="2"/>
</dbReference>
<dbReference type="Pfam" id="PF25178">
    <property type="entry name" value="Beta-prop_WDR41"/>
    <property type="match status" value="1"/>
</dbReference>
<evidence type="ECO:0000256" key="18">
    <source>
        <dbReference type="ARBA" id="ARBA00023163"/>
    </source>
</evidence>
<dbReference type="InterPro" id="IPR001680">
    <property type="entry name" value="WD40_rpt"/>
</dbReference>
<evidence type="ECO:0000256" key="10">
    <source>
        <dbReference type="ARBA" id="ARBA00022792"/>
    </source>
</evidence>
<gene>
    <name evidence="30" type="ORF">KOW79_015368</name>
</gene>
<accession>A0A9D3NGM6</accession>
<feature type="domain" description="NR LBD" evidence="29">
    <location>
        <begin position="298"/>
        <end position="538"/>
    </location>
</feature>
<comment type="subcellular location">
    <subcellularLocation>
        <location evidence="2">Mitochondrion inner membrane</location>
        <topology evidence="2">Single-pass membrane protein</topology>
    </subcellularLocation>
    <subcellularLocation>
        <location evidence="1">Nucleus</location>
    </subcellularLocation>
</comment>
<keyword evidence="5" id="KW-0813">Transport</keyword>
<dbReference type="Gene3D" id="1.20.5.260">
    <property type="entry name" value="Cytochrome b-c1 complex subunit 9"/>
    <property type="match status" value="1"/>
</dbReference>
<evidence type="ECO:0000256" key="13">
    <source>
        <dbReference type="ARBA" id="ARBA00022989"/>
    </source>
</evidence>
<feature type="repeat" description="WD" evidence="26">
    <location>
        <begin position="498"/>
        <end position="538"/>
    </location>
</feature>
<evidence type="ECO:0000256" key="25">
    <source>
        <dbReference type="ARBA" id="ARBA00082249"/>
    </source>
</evidence>
<dbReference type="EMBL" id="JAHKSW010000018">
    <property type="protein sequence ID" value="KAG7320953.1"/>
    <property type="molecule type" value="Genomic_DNA"/>
</dbReference>
<dbReference type="Gene3D" id="3.30.50.10">
    <property type="entry name" value="Erythroid Transcription Factor GATA-1, subunit A"/>
    <property type="match status" value="1"/>
</dbReference>
<dbReference type="Proteomes" id="UP000824219">
    <property type="component" value="Linkage Group LG18"/>
</dbReference>
<protein>
    <recommendedName>
        <fullName evidence="22">Cytochrome b-c1 complex subunit 9</fullName>
    </recommendedName>
    <alternativeName>
        <fullName evidence="23">Complex III subunit X</fullName>
    </alternativeName>
    <alternativeName>
        <fullName evidence="24">Cytochrome c1 non-heme 7 kDa protein</fullName>
    </alternativeName>
    <alternativeName>
        <fullName evidence="25">Ubiquinol-cytochrome c reductase complex 7.2 kDa protein</fullName>
    </alternativeName>
</protein>
<dbReference type="PROSITE" id="PS51843">
    <property type="entry name" value="NR_LBD"/>
    <property type="match status" value="1"/>
</dbReference>
<dbReference type="Pfam" id="PF00105">
    <property type="entry name" value="zf-C4"/>
    <property type="match status" value="1"/>
</dbReference>
<evidence type="ECO:0000256" key="3">
    <source>
        <dbReference type="ARBA" id="ARBA00007536"/>
    </source>
</evidence>
<organism evidence="30 31">
    <name type="scientific">Hemibagrus wyckioides</name>
    <dbReference type="NCBI Taxonomy" id="337641"/>
    <lineage>
        <taxon>Eukaryota</taxon>
        <taxon>Metazoa</taxon>
        <taxon>Chordata</taxon>
        <taxon>Craniata</taxon>
        <taxon>Vertebrata</taxon>
        <taxon>Euteleostomi</taxon>
        <taxon>Actinopterygii</taxon>
        <taxon>Neopterygii</taxon>
        <taxon>Teleostei</taxon>
        <taxon>Ostariophysi</taxon>
        <taxon>Siluriformes</taxon>
        <taxon>Bagridae</taxon>
        <taxon>Hemibagrus</taxon>
    </lineage>
</organism>
<keyword evidence="20" id="KW-0539">Nucleus</keyword>
<keyword evidence="31" id="KW-1185">Reference proteome</keyword>
<dbReference type="SUPFAM" id="SSF48508">
    <property type="entry name" value="Nuclear receptor ligand-binding domain"/>
    <property type="match status" value="1"/>
</dbReference>
<dbReference type="PRINTS" id="PR00398">
    <property type="entry name" value="STRDHORMONER"/>
</dbReference>
<dbReference type="InterPro" id="IPR015943">
    <property type="entry name" value="WD40/YVTN_repeat-like_dom_sf"/>
</dbReference>
<dbReference type="InterPro" id="IPR036656">
    <property type="entry name" value="QCR9_sf"/>
</dbReference>
<evidence type="ECO:0000256" key="9">
    <source>
        <dbReference type="ARBA" id="ARBA00022771"/>
    </source>
</evidence>
<reference evidence="30 31" key="1">
    <citation type="submission" date="2021-06" db="EMBL/GenBank/DDBJ databases">
        <title>Chromosome-level genome assembly of the red-tail catfish (Hemibagrus wyckioides).</title>
        <authorList>
            <person name="Shao F."/>
        </authorList>
    </citation>
    <scope>NUCLEOTIDE SEQUENCE [LARGE SCALE GENOMIC DNA]</scope>
    <source>
        <strain evidence="30">EC202008001</strain>
        <tissue evidence="30">Blood</tissue>
    </source>
</reference>
<feature type="repeat" description="WD" evidence="26">
    <location>
        <begin position="564"/>
        <end position="586"/>
    </location>
</feature>
<feature type="region of interest" description="Disordered" evidence="27">
    <location>
        <begin position="265"/>
        <end position="294"/>
    </location>
</feature>
<dbReference type="GO" id="GO:0008270">
    <property type="term" value="F:zinc ion binding"/>
    <property type="evidence" value="ECO:0007669"/>
    <property type="project" value="UniProtKB-KW"/>
</dbReference>
<dbReference type="SMART" id="SM00320">
    <property type="entry name" value="WD40"/>
    <property type="match status" value="6"/>
</dbReference>
<dbReference type="GO" id="GO:0005765">
    <property type="term" value="C:lysosomal membrane"/>
    <property type="evidence" value="ECO:0007669"/>
    <property type="project" value="TreeGrafter"/>
</dbReference>
<keyword evidence="12" id="KW-0249">Electron transport</keyword>
<evidence type="ECO:0000256" key="21">
    <source>
        <dbReference type="ARBA" id="ARBA00064262"/>
    </source>
</evidence>
<dbReference type="AlphaFoldDB" id="A0A9D3NGM6"/>
<evidence type="ECO:0000313" key="31">
    <source>
        <dbReference type="Proteomes" id="UP000824219"/>
    </source>
</evidence>
<evidence type="ECO:0000256" key="5">
    <source>
        <dbReference type="ARBA" id="ARBA00022448"/>
    </source>
</evidence>
<dbReference type="Pfam" id="PF00104">
    <property type="entry name" value="Hormone_recep"/>
    <property type="match status" value="1"/>
</dbReference>
<dbReference type="SUPFAM" id="SSF50978">
    <property type="entry name" value="WD40 repeat-like"/>
    <property type="match status" value="1"/>
</dbReference>
<keyword evidence="16" id="KW-0496">Mitochondrion</keyword>
<evidence type="ECO:0000259" key="29">
    <source>
        <dbReference type="PROSITE" id="PS51843"/>
    </source>
</evidence>
<dbReference type="GO" id="GO:0005634">
    <property type="term" value="C:nucleus"/>
    <property type="evidence" value="ECO:0007669"/>
    <property type="project" value="UniProtKB-SubCell"/>
</dbReference>
<evidence type="ECO:0000256" key="16">
    <source>
        <dbReference type="ARBA" id="ARBA00023128"/>
    </source>
</evidence>
<evidence type="ECO:0000256" key="23">
    <source>
        <dbReference type="ARBA" id="ARBA00076299"/>
    </source>
</evidence>
<evidence type="ECO:0000256" key="24">
    <source>
        <dbReference type="ARBA" id="ARBA00077752"/>
    </source>
</evidence>